<keyword evidence="7 11" id="KW-0521">NADP</keyword>
<evidence type="ECO:0000313" key="14">
    <source>
        <dbReference type="EMBL" id="GGI43362.1"/>
    </source>
</evidence>
<dbReference type="Proteomes" id="UP000615455">
    <property type="component" value="Unassembled WGS sequence"/>
</dbReference>
<evidence type="ECO:0000313" key="15">
    <source>
        <dbReference type="Proteomes" id="UP000615455"/>
    </source>
</evidence>
<dbReference type="PANTHER" id="PTHR43765:SF2">
    <property type="entry name" value="2-DEHYDROPANTOATE 2-REDUCTASE"/>
    <property type="match status" value="1"/>
</dbReference>
<name>A0ABQ2BMS1_9BACL</name>
<sequence>MRIMIVGAGSLGLLFAAKLAAYCERLTVITRTREQAGELAGQGLEFNDADGCQKLKQNESLEFGYFIEEEQKAAVATNSKPYDYIFLMVKQPAITKELVDYLDNHMDERTYLLCFQNGMGHEEKLGEVIDSHRLLLAVTTEGARRDGFTRVSHTGHGVTYIGSMQHSEEIDPSAHFLLVELLGKAGFQSEMSKNMDVRIWSKLIINAVINPLTAIMRVTNGELLNTTSSMSLMEALYQEAYAVALAQGVALPDRLWESLLGVCTATSQNHSSMLQDIENSRPTEIDRINGSLLAIANKLNMKLPTHETVYLLVKALE</sequence>
<evidence type="ECO:0000259" key="13">
    <source>
        <dbReference type="Pfam" id="PF08546"/>
    </source>
</evidence>
<dbReference type="InterPro" id="IPR013332">
    <property type="entry name" value="KPR_N"/>
</dbReference>
<protein>
    <recommendedName>
        <fullName evidence="5 11">2-dehydropantoate 2-reductase</fullName>
        <ecNumber evidence="4 11">1.1.1.169</ecNumber>
    </recommendedName>
    <alternativeName>
        <fullName evidence="9 11">Ketopantoate reductase</fullName>
    </alternativeName>
</protein>
<evidence type="ECO:0000256" key="6">
    <source>
        <dbReference type="ARBA" id="ARBA00022655"/>
    </source>
</evidence>
<dbReference type="InterPro" id="IPR013328">
    <property type="entry name" value="6PGD_dom2"/>
</dbReference>
<evidence type="ECO:0000256" key="11">
    <source>
        <dbReference type="RuleBase" id="RU362068"/>
    </source>
</evidence>
<dbReference type="Pfam" id="PF02558">
    <property type="entry name" value="ApbA"/>
    <property type="match status" value="1"/>
</dbReference>
<dbReference type="Gene3D" id="3.40.50.720">
    <property type="entry name" value="NAD(P)-binding Rossmann-like Domain"/>
    <property type="match status" value="1"/>
</dbReference>
<dbReference type="Gene3D" id="1.10.1040.10">
    <property type="entry name" value="N-(1-d-carboxylethyl)-l-norvaline Dehydrogenase, domain 2"/>
    <property type="match status" value="1"/>
</dbReference>
<evidence type="ECO:0000256" key="5">
    <source>
        <dbReference type="ARBA" id="ARBA00019465"/>
    </source>
</evidence>
<dbReference type="InterPro" id="IPR050838">
    <property type="entry name" value="Ketopantoate_reductase"/>
</dbReference>
<dbReference type="InterPro" id="IPR013752">
    <property type="entry name" value="KPA_reductase"/>
</dbReference>
<comment type="similarity">
    <text evidence="3 11">Belongs to the ketopantoate reductase family.</text>
</comment>
<evidence type="ECO:0000256" key="8">
    <source>
        <dbReference type="ARBA" id="ARBA00023002"/>
    </source>
</evidence>
<reference evidence="15" key="1">
    <citation type="journal article" date="2019" name="Int. J. Syst. Evol. Microbiol.">
        <title>The Global Catalogue of Microorganisms (GCM) 10K type strain sequencing project: providing services to taxonomists for standard genome sequencing and annotation.</title>
        <authorList>
            <consortium name="The Broad Institute Genomics Platform"/>
            <consortium name="The Broad Institute Genome Sequencing Center for Infectious Disease"/>
            <person name="Wu L."/>
            <person name="Ma J."/>
        </authorList>
    </citation>
    <scope>NUCLEOTIDE SEQUENCE [LARGE SCALE GENOMIC DNA]</scope>
    <source>
        <strain evidence="15">CGMCC 1.15043</strain>
    </source>
</reference>
<comment type="function">
    <text evidence="1 11">Catalyzes the NADPH-dependent reduction of ketopantoate into pantoic acid.</text>
</comment>
<dbReference type="InterPro" id="IPR003710">
    <property type="entry name" value="ApbA"/>
</dbReference>
<dbReference type="NCBIfam" id="TIGR00745">
    <property type="entry name" value="apbA_panE"/>
    <property type="match status" value="1"/>
</dbReference>
<comment type="catalytic activity">
    <reaction evidence="10 11">
        <text>(R)-pantoate + NADP(+) = 2-dehydropantoate + NADPH + H(+)</text>
        <dbReference type="Rhea" id="RHEA:16233"/>
        <dbReference type="ChEBI" id="CHEBI:11561"/>
        <dbReference type="ChEBI" id="CHEBI:15378"/>
        <dbReference type="ChEBI" id="CHEBI:15980"/>
        <dbReference type="ChEBI" id="CHEBI:57783"/>
        <dbReference type="ChEBI" id="CHEBI:58349"/>
        <dbReference type="EC" id="1.1.1.169"/>
    </reaction>
</comment>
<feature type="domain" description="Ketopantoate reductase N-terminal" evidence="12">
    <location>
        <begin position="3"/>
        <end position="165"/>
    </location>
</feature>
<organism evidence="14 15">
    <name type="scientific">Paenibacillus marchantiophytorum</name>
    <dbReference type="NCBI Taxonomy" id="1619310"/>
    <lineage>
        <taxon>Bacteria</taxon>
        <taxon>Bacillati</taxon>
        <taxon>Bacillota</taxon>
        <taxon>Bacilli</taxon>
        <taxon>Bacillales</taxon>
        <taxon>Paenibacillaceae</taxon>
        <taxon>Paenibacillus</taxon>
    </lineage>
</organism>
<evidence type="ECO:0000256" key="4">
    <source>
        <dbReference type="ARBA" id="ARBA00013014"/>
    </source>
</evidence>
<dbReference type="RefSeq" id="WP_189006263.1">
    <property type="nucleotide sequence ID" value="NZ_BMHE01000001.1"/>
</dbReference>
<dbReference type="SUPFAM" id="SSF51735">
    <property type="entry name" value="NAD(P)-binding Rossmann-fold domains"/>
    <property type="match status" value="1"/>
</dbReference>
<keyword evidence="8 11" id="KW-0560">Oxidoreductase</keyword>
<evidence type="ECO:0000259" key="12">
    <source>
        <dbReference type="Pfam" id="PF02558"/>
    </source>
</evidence>
<evidence type="ECO:0000256" key="9">
    <source>
        <dbReference type="ARBA" id="ARBA00032024"/>
    </source>
</evidence>
<keyword evidence="6 11" id="KW-0566">Pantothenate biosynthesis</keyword>
<comment type="caution">
    <text evidence="14">The sequence shown here is derived from an EMBL/GenBank/DDBJ whole genome shotgun (WGS) entry which is preliminary data.</text>
</comment>
<evidence type="ECO:0000256" key="10">
    <source>
        <dbReference type="ARBA" id="ARBA00048793"/>
    </source>
</evidence>
<dbReference type="EMBL" id="BMHE01000001">
    <property type="protein sequence ID" value="GGI43362.1"/>
    <property type="molecule type" value="Genomic_DNA"/>
</dbReference>
<keyword evidence="15" id="KW-1185">Reference proteome</keyword>
<dbReference type="InterPro" id="IPR008927">
    <property type="entry name" value="6-PGluconate_DH-like_C_sf"/>
</dbReference>
<evidence type="ECO:0000256" key="2">
    <source>
        <dbReference type="ARBA" id="ARBA00004994"/>
    </source>
</evidence>
<evidence type="ECO:0000256" key="7">
    <source>
        <dbReference type="ARBA" id="ARBA00022857"/>
    </source>
</evidence>
<dbReference type="InterPro" id="IPR036291">
    <property type="entry name" value="NAD(P)-bd_dom_sf"/>
</dbReference>
<gene>
    <name evidence="14" type="primary">panE</name>
    <name evidence="14" type="ORF">GCM10008018_01690</name>
</gene>
<accession>A0ABQ2BMS1</accession>
<dbReference type="PANTHER" id="PTHR43765">
    <property type="entry name" value="2-DEHYDROPANTOATE 2-REDUCTASE-RELATED"/>
    <property type="match status" value="1"/>
</dbReference>
<dbReference type="Pfam" id="PF08546">
    <property type="entry name" value="ApbA_C"/>
    <property type="match status" value="1"/>
</dbReference>
<evidence type="ECO:0000256" key="1">
    <source>
        <dbReference type="ARBA" id="ARBA00002919"/>
    </source>
</evidence>
<dbReference type="SUPFAM" id="SSF48179">
    <property type="entry name" value="6-phosphogluconate dehydrogenase C-terminal domain-like"/>
    <property type="match status" value="1"/>
</dbReference>
<comment type="pathway">
    <text evidence="2 11">Cofactor biosynthesis; (R)-pantothenate biosynthesis; (R)-pantoate from 3-methyl-2-oxobutanoate: step 2/2.</text>
</comment>
<feature type="domain" description="Ketopantoate reductase C-terminal" evidence="13">
    <location>
        <begin position="195"/>
        <end position="317"/>
    </location>
</feature>
<dbReference type="EC" id="1.1.1.169" evidence="4 11"/>
<proteinExistence type="inferred from homology"/>
<evidence type="ECO:0000256" key="3">
    <source>
        <dbReference type="ARBA" id="ARBA00007870"/>
    </source>
</evidence>